<feature type="transmembrane region" description="Helical" evidence="1">
    <location>
        <begin position="16"/>
        <end position="39"/>
    </location>
</feature>
<evidence type="ECO:0000313" key="2">
    <source>
        <dbReference type="EMBL" id="JAI00819.1"/>
    </source>
</evidence>
<proteinExistence type="predicted"/>
<keyword evidence="1" id="KW-0812">Transmembrane</keyword>
<dbReference type="AlphaFoldDB" id="A0A0E9XGL0"/>
<keyword evidence="1" id="KW-1133">Transmembrane helix</keyword>
<name>A0A0E9XGL0_ANGAN</name>
<keyword evidence="1" id="KW-0472">Membrane</keyword>
<reference evidence="2" key="1">
    <citation type="submission" date="2014-11" db="EMBL/GenBank/DDBJ databases">
        <authorList>
            <person name="Amaro Gonzalez C."/>
        </authorList>
    </citation>
    <scope>NUCLEOTIDE SEQUENCE</scope>
</reference>
<protein>
    <submittedName>
        <fullName evidence="2">Uncharacterized protein</fullName>
    </submittedName>
</protein>
<dbReference type="InterPro" id="IPR036375">
    <property type="entry name" value="Hemopexin-like_dom_sf"/>
</dbReference>
<dbReference type="SUPFAM" id="SSF50923">
    <property type="entry name" value="Hemopexin-like domain"/>
    <property type="match status" value="1"/>
</dbReference>
<accession>A0A0E9XGL0</accession>
<sequence>MCLCMTKQSCSRRLNYCGIVLLLAGNTISVLALCISVTLTPPSVTPAHFPSLRPNHSLPNPCNGSFDAVAHIRGEIFFFKGRRTKY</sequence>
<dbReference type="EMBL" id="GBXM01007759">
    <property type="protein sequence ID" value="JAI00819.1"/>
    <property type="molecule type" value="Transcribed_RNA"/>
</dbReference>
<evidence type="ECO:0000256" key="1">
    <source>
        <dbReference type="SAM" id="Phobius"/>
    </source>
</evidence>
<reference evidence="2" key="2">
    <citation type="journal article" date="2015" name="Fish Shellfish Immunol.">
        <title>Early steps in the European eel (Anguilla anguilla)-Vibrio vulnificus interaction in the gills: Role of the RtxA13 toxin.</title>
        <authorList>
            <person name="Callol A."/>
            <person name="Pajuelo D."/>
            <person name="Ebbesson L."/>
            <person name="Teles M."/>
            <person name="MacKenzie S."/>
            <person name="Amaro C."/>
        </authorList>
    </citation>
    <scope>NUCLEOTIDE SEQUENCE</scope>
</reference>
<organism evidence="2">
    <name type="scientific">Anguilla anguilla</name>
    <name type="common">European freshwater eel</name>
    <name type="synonym">Muraena anguilla</name>
    <dbReference type="NCBI Taxonomy" id="7936"/>
    <lineage>
        <taxon>Eukaryota</taxon>
        <taxon>Metazoa</taxon>
        <taxon>Chordata</taxon>
        <taxon>Craniata</taxon>
        <taxon>Vertebrata</taxon>
        <taxon>Euteleostomi</taxon>
        <taxon>Actinopterygii</taxon>
        <taxon>Neopterygii</taxon>
        <taxon>Teleostei</taxon>
        <taxon>Anguilliformes</taxon>
        <taxon>Anguillidae</taxon>
        <taxon>Anguilla</taxon>
    </lineage>
</organism>